<name>A0A5S3YYT1_9GAMM</name>
<dbReference type="AlphaFoldDB" id="A0A5S3YYT1"/>
<gene>
    <name evidence="1" type="ORF">CWB73_00485</name>
</gene>
<reference evidence="1 2" key="1">
    <citation type="submission" date="2017-12" db="EMBL/GenBank/DDBJ databases">
        <authorList>
            <person name="Paulsen S."/>
            <person name="Gram L.K."/>
        </authorList>
    </citation>
    <scope>NUCLEOTIDE SEQUENCE [LARGE SCALE GENOMIC DNA]</scope>
    <source>
        <strain evidence="1 2">S1189</strain>
    </source>
</reference>
<dbReference type="Proteomes" id="UP000307362">
    <property type="component" value="Unassembled WGS sequence"/>
</dbReference>
<evidence type="ECO:0000313" key="1">
    <source>
        <dbReference type="EMBL" id="TMP84177.1"/>
    </source>
</evidence>
<organism evidence="1 2">
    <name type="scientific">Pseudoalteromonas phenolica</name>
    <dbReference type="NCBI Taxonomy" id="161398"/>
    <lineage>
        <taxon>Bacteria</taxon>
        <taxon>Pseudomonadati</taxon>
        <taxon>Pseudomonadota</taxon>
        <taxon>Gammaproteobacteria</taxon>
        <taxon>Alteromonadales</taxon>
        <taxon>Pseudoalteromonadaceae</taxon>
        <taxon>Pseudoalteromonas</taxon>
    </lineage>
</organism>
<comment type="caution">
    <text evidence="1">The sequence shown here is derived from an EMBL/GenBank/DDBJ whole genome shotgun (WGS) entry which is preliminary data.</text>
</comment>
<reference evidence="2" key="2">
    <citation type="submission" date="2019-06" db="EMBL/GenBank/DDBJ databases">
        <title>Co-occurence of chitin degradation, pigmentation and bioactivity in marine Pseudoalteromonas.</title>
        <authorList>
            <person name="Sonnenschein E.C."/>
            <person name="Bech P.K."/>
        </authorList>
    </citation>
    <scope>NUCLEOTIDE SEQUENCE [LARGE SCALE GENOMIC DNA]</scope>
    <source>
        <strain evidence="2">S1189</strain>
    </source>
</reference>
<dbReference type="EMBL" id="PNCM01000002">
    <property type="protein sequence ID" value="TMP84177.1"/>
    <property type="molecule type" value="Genomic_DNA"/>
</dbReference>
<proteinExistence type="predicted"/>
<dbReference type="RefSeq" id="WP_138565952.1">
    <property type="nucleotide sequence ID" value="NZ_PNCM01000002.1"/>
</dbReference>
<evidence type="ECO:0000313" key="2">
    <source>
        <dbReference type="Proteomes" id="UP000307362"/>
    </source>
</evidence>
<sequence>MSKLTLASGSVRTLQVTKRWFNLLNASHPFAIRFNHDEVVGMVGRQYDFADIKRIEIHNTGDDELHIEYEIANIHITSVADGNVKIVNSINVERIEDEVNVIARTEIGQEINTLNDIEIQPHSSQLIINASANRAELMAKNISATPAVLRFGGAQVSNSNGIPVVQNGTFVLSNGAALYAYNTSDRVAKVSLLEVMQ</sequence>
<accession>A0A5S3YYT1</accession>
<dbReference type="OrthoDB" id="6316132at2"/>
<protein>
    <submittedName>
        <fullName evidence="1">Uncharacterized protein</fullName>
    </submittedName>
</protein>